<dbReference type="Pfam" id="PF04149">
    <property type="entry name" value="DUF397"/>
    <property type="match status" value="1"/>
</dbReference>
<dbReference type="EMBL" id="BLIO01000001">
    <property type="protein sequence ID" value="GFE16163.1"/>
    <property type="molecule type" value="Genomic_DNA"/>
</dbReference>
<dbReference type="AlphaFoldDB" id="A0A640SXD3"/>
<reference evidence="2 3" key="1">
    <citation type="submission" date="2019-12" db="EMBL/GenBank/DDBJ databases">
        <title>Whole genome shotgun sequence of Streptomyces hygroscopicus subsp. glebosus NBRC 13786.</title>
        <authorList>
            <person name="Ichikawa N."/>
            <person name="Kimura A."/>
            <person name="Kitahashi Y."/>
            <person name="Komaki H."/>
            <person name="Tamura T."/>
        </authorList>
    </citation>
    <scope>NUCLEOTIDE SEQUENCE [LARGE SCALE GENOMIC DNA]</scope>
    <source>
        <strain evidence="2 3">NBRC 13786</strain>
    </source>
</reference>
<protein>
    <recommendedName>
        <fullName evidence="1">DUF397 domain-containing protein</fullName>
    </recommendedName>
</protein>
<evidence type="ECO:0000259" key="1">
    <source>
        <dbReference type="Pfam" id="PF04149"/>
    </source>
</evidence>
<feature type="domain" description="DUF397" evidence="1">
    <location>
        <begin position="2"/>
        <end position="53"/>
    </location>
</feature>
<proteinExistence type="predicted"/>
<dbReference type="InterPro" id="IPR007278">
    <property type="entry name" value="DUF397"/>
</dbReference>
<evidence type="ECO:0000313" key="2">
    <source>
        <dbReference type="EMBL" id="GFE16163.1"/>
    </source>
</evidence>
<gene>
    <name evidence="2" type="ORF">Sgleb_42100</name>
</gene>
<organism evidence="2 3">
    <name type="scientific">Streptomyces glebosus</name>
    <dbReference type="NCBI Taxonomy" id="249580"/>
    <lineage>
        <taxon>Bacteria</taxon>
        <taxon>Bacillati</taxon>
        <taxon>Actinomycetota</taxon>
        <taxon>Actinomycetes</taxon>
        <taxon>Kitasatosporales</taxon>
        <taxon>Streptomycetaceae</taxon>
        <taxon>Streptomyces</taxon>
    </lineage>
</organism>
<dbReference type="Proteomes" id="UP000430079">
    <property type="component" value="Unassembled WGS sequence"/>
</dbReference>
<keyword evidence="3" id="KW-1185">Reference proteome</keyword>
<accession>A0A640SXD3</accession>
<sequence length="59" mass="5972">MTSSYSGGGSANECVEVAHTADGGRAVRDSKDRAAGTQFHGPGEWAAFVAALKDGRFGG</sequence>
<evidence type="ECO:0000313" key="3">
    <source>
        <dbReference type="Proteomes" id="UP000430079"/>
    </source>
</evidence>
<comment type="caution">
    <text evidence="2">The sequence shown here is derived from an EMBL/GenBank/DDBJ whole genome shotgun (WGS) entry which is preliminary data.</text>
</comment>
<name>A0A640SXD3_9ACTN</name>